<evidence type="ECO:0000256" key="1">
    <source>
        <dbReference type="ARBA" id="ARBA00001946"/>
    </source>
</evidence>
<dbReference type="PANTHER" id="PTHR30040:SF2">
    <property type="entry name" value="FAD:PROTEIN FMN TRANSFERASE"/>
    <property type="match status" value="1"/>
</dbReference>
<evidence type="ECO:0000256" key="7">
    <source>
        <dbReference type="ARBA" id="ARBA00022723"/>
    </source>
</evidence>
<dbReference type="OrthoDB" id="9778595at2"/>
<sequence>MSTYREDALISRFNRAEAGTRFELPHDFDIVLLDSLALAEDSGGAFDPTVGPLVNLWGFGPEGDRSEPPAGDDIAAARARIGWEKLHYDAVEGVLEQTGGMYLDFSAIAKGHAVDRIADHLVARGVSGFVVDIGGDLRTLGTRPDGRGWRIAVERPQPGERAIHSVIEPGDMALATSGSYRNYFRDQGRTYSHTIDPRTGWPITHDIVSVTVLHERCAMADGLATVLTVLNEEEGMAFARERGLAVLWLVNTEDGVQERMTPAFAPYLEEFGN</sequence>
<dbReference type="EMBL" id="VRTS01000002">
    <property type="protein sequence ID" value="TXK64972.1"/>
    <property type="molecule type" value="Genomic_DNA"/>
</dbReference>
<dbReference type="EC" id="2.7.1.180" evidence="3"/>
<dbReference type="GO" id="GO:0046872">
    <property type="term" value="F:metal ion binding"/>
    <property type="evidence" value="ECO:0007669"/>
    <property type="project" value="UniProtKB-KW"/>
</dbReference>
<organism evidence="12 13">
    <name type="scientific">Alkalisalibacterium limincola</name>
    <dbReference type="NCBI Taxonomy" id="2699169"/>
    <lineage>
        <taxon>Bacteria</taxon>
        <taxon>Pseudomonadati</taxon>
        <taxon>Pseudomonadota</taxon>
        <taxon>Gammaproteobacteria</taxon>
        <taxon>Lysobacterales</taxon>
        <taxon>Lysobacteraceae</taxon>
        <taxon>Alkalisalibacterium</taxon>
    </lineage>
</organism>
<evidence type="ECO:0000256" key="10">
    <source>
        <dbReference type="ARBA" id="ARBA00031306"/>
    </source>
</evidence>
<dbReference type="AlphaFoldDB" id="A0A5C8KW10"/>
<accession>A0A5C8KW10</accession>
<gene>
    <name evidence="12" type="ORF">FU658_03915</name>
</gene>
<dbReference type="RefSeq" id="WP_147890892.1">
    <property type="nucleotide sequence ID" value="NZ_VRTS01000002.1"/>
</dbReference>
<dbReference type="Pfam" id="PF02424">
    <property type="entry name" value="ApbE"/>
    <property type="match status" value="1"/>
</dbReference>
<reference evidence="12 13" key="1">
    <citation type="submission" date="2019-08" db="EMBL/GenBank/DDBJ databases">
        <authorList>
            <person name="Karlyshev A.V."/>
        </authorList>
    </citation>
    <scope>NUCLEOTIDE SEQUENCE [LARGE SCALE GENOMIC DNA]</scope>
    <source>
        <strain evidence="12 13">Alg18-2.2</strain>
    </source>
</reference>
<protein>
    <recommendedName>
        <fullName evidence="4">FAD:protein FMN transferase</fullName>
        <ecNumber evidence="3">2.7.1.180</ecNumber>
    </recommendedName>
    <alternativeName>
        <fullName evidence="10">Flavin transferase</fullName>
    </alternativeName>
</protein>
<evidence type="ECO:0000256" key="3">
    <source>
        <dbReference type="ARBA" id="ARBA00011955"/>
    </source>
</evidence>
<comment type="caution">
    <text evidence="12">The sequence shown here is derived from an EMBL/GenBank/DDBJ whole genome shotgun (WGS) entry which is preliminary data.</text>
</comment>
<keyword evidence="9" id="KW-0460">Magnesium</keyword>
<evidence type="ECO:0000256" key="9">
    <source>
        <dbReference type="ARBA" id="ARBA00022842"/>
    </source>
</evidence>
<dbReference type="InterPro" id="IPR003374">
    <property type="entry name" value="ApbE-like_sf"/>
</dbReference>
<comment type="cofactor">
    <cofactor evidence="1">
        <name>Mg(2+)</name>
        <dbReference type="ChEBI" id="CHEBI:18420"/>
    </cofactor>
</comment>
<dbReference type="InterPro" id="IPR024932">
    <property type="entry name" value="ApbE"/>
</dbReference>
<evidence type="ECO:0000256" key="4">
    <source>
        <dbReference type="ARBA" id="ARBA00016337"/>
    </source>
</evidence>
<comment type="similarity">
    <text evidence="2">Belongs to the ApbE family.</text>
</comment>
<dbReference type="Gene3D" id="3.10.520.10">
    <property type="entry name" value="ApbE-like domains"/>
    <property type="match status" value="1"/>
</dbReference>
<evidence type="ECO:0000256" key="2">
    <source>
        <dbReference type="ARBA" id="ARBA00008282"/>
    </source>
</evidence>
<evidence type="ECO:0000256" key="6">
    <source>
        <dbReference type="ARBA" id="ARBA00022679"/>
    </source>
</evidence>
<dbReference type="GO" id="GO:0016740">
    <property type="term" value="F:transferase activity"/>
    <property type="evidence" value="ECO:0007669"/>
    <property type="project" value="UniProtKB-KW"/>
</dbReference>
<evidence type="ECO:0000256" key="11">
    <source>
        <dbReference type="ARBA" id="ARBA00048540"/>
    </source>
</evidence>
<dbReference type="Proteomes" id="UP000321248">
    <property type="component" value="Unassembled WGS sequence"/>
</dbReference>
<keyword evidence="6 12" id="KW-0808">Transferase</keyword>
<dbReference type="PANTHER" id="PTHR30040">
    <property type="entry name" value="THIAMINE BIOSYNTHESIS LIPOPROTEIN APBE"/>
    <property type="match status" value="1"/>
</dbReference>
<evidence type="ECO:0000256" key="5">
    <source>
        <dbReference type="ARBA" id="ARBA00022630"/>
    </source>
</evidence>
<keyword evidence="5" id="KW-0285">Flavoprotein</keyword>
<comment type="catalytic activity">
    <reaction evidence="11">
        <text>L-threonyl-[protein] + FAD = FMN-L-threonyl-[protein] + AMP + H(+)</text>
        <dbReference type="Rhea" id="RHEA:36847"/>
        <dbReference type="Rhea" id="RHEA-COMP:11060"/>
        <dbReference type="Rhea" id="RHEA-COMP:11061"/>
        <dbReference type="ChEBI" id="CHEBI:15378"/>
        <dbReference type="ChEBI" id="CHEBI:30013"/>
        <dbReference type="ChEBI" id="CHEBI:57692"/>
        <dbReference type="ChEBI" id="CHEBI:74257"/>
        <dbReference type="ChEBI" id="CHEBI:456215"/>
        <dbReference type="EC" id="2.7.1.180"/>
    </reaction>
</comment>
<keyword evidence="13" id="KW-1185">Reference proteome</keyword>
<dbReference type="SUPFAM" id="SSF143631">
    <property type="entry name" value="ApbE-like"/>
    <property type="match status" value="1"/>
</dbReference>
<evidence type="ECO:0000256" key="8">
    <source>
        <dbReference type="ARBA" id="ARBA00022827"/>
    </source>
</evidence>
<evidence type="ECO:0000313" key="13">
    <source>
        <dbReference type="Proteomes" id="UP000321248"/>
    </source>
</evidence>
<keyword evidence="8" id="KW-0274">FAD</keyword>
<keyword evidence="7" id="KW-0479">Metal-binding</keyword>
<evidence type="ECO:0000313" key="12">
    <source>
        <dbReference type="EMBL" id="TXK64972.1"/>
    </source>
</evidence>
<name>A0A5C8KW10_9GAMM</name>
<proteinExistence type="inferred from homology"/>